<dbReference type="EMBL" id="BAABBA010000014">
    <property type="protein sequence ID" value="GAA4288429.1"/>
    <property type="molecule type" value="Genomic_DNA"/>
</dbReference>
<dbReference type="InterPro" id="IPR019639">
    <property type="entry name" value="DUF2505"/>
</dbReference>
<evidence type="ECO:0000313" key="1">
    <source>
        <dbReference type="EMBL" id="GAA4288429.1"/>
    </source>
</evidence>
<proteinExistence type="predicted"/>
<keyword evidence="2" id="KW-1185">Reference proteome</keyword>
<dbReference type="RefSeq" id="WP_345042344.1">
    <property type="nucleotide sequence ID" value="NZ_BAABBA010000014.1"/>
</dbReference>
<organism evidence="1 2">
    <name type="scientific">Georgenia daeguensis</name>
    <dbReference type="NCBI Taxonomy" id="908355"/>
    <lineage>
        <taxon>Bacteria</taxon>
        <taxon>Bacillati</taxon>
        <taxon>Actinomycetota</taxon>
        <taxon>Actinomycetes</taxon>
        <taxon>Micrococcales</taxon>
        <taxon>Bogoriellaceae</taxon>
        <taxon>Georgenia</taxon>
    </lineage>
</organism>
<dbReference type="Pfam" id="PF10698">
    <property type="entry name" value="DUF2505"/>
    <property type="match status" value="1"/>
</dbReference>
<evidence type="ECO:0008006" key="3">
    <source>
        <dbReference type="Google" id="ProtNLM"/>
    </source>
</evidence>
<sequence length="165" mass="17580">MHFAATIAYPADVETVAAMLASREFVERKMAAAGALETDCEIIRDGQAFTVTTRAKMPTTAVPASFRSLVGDSLDVRLVEAWEPPAADGTRTSTLALDIHGVPVRVAGSQRLAPTAAGCEETYDGEVTASVPLFGRPIEQAAVDTVDQVVDVERRLGLEHLTAQR</sequence>
<reference evidence="2" key="1">
    <citation type="journal article" date="2019" name="Int. J. Syst. Evol. Microbiol.">
        <title>The Global Catalogue of Microorganisms (GCM) 10K type strain sequencing project: providing services to taxonomists for standard genome sequencing and annotation.</title>
        <authorList>
            <consortium name="The Broad Institute Genomics Platform"/>
            <consortium name="The Broad Institute Genome Sequencing Center for Infectious Disease"/>
            <person name="Wu L."/>
            <person name="Ma J."/>
        </authorList>
    </citation>
    <scope>NUCLEOTIDE SEQUENCE [LARGE SCALE GENOMIC DNA]</scope>
    <source>
        <strain evidence="2">JCM 17459</strain>
    </source>
</reference>
<dbReference type="Proteomes" id="UP001499841">
    <property type="component" value="Unassembled WGS sequence"/>
</dbReference>
<evidence type="ECO:0000313" key="2">
    <source>
        <dbReference type="Proteomes" id="UP001499841"/>
    </source>
</evidence>
<name>A0ABP8EWR2_9MICO</name>
<protein>
    <recommendedName>
        <fullName evidence="3">DUF2505 family protein</fullName>
    </recommendedName>
</protein>
<gene>
    <name evidence="1" type="ORF">GCM10022262_27890</name>
</gene>
<comment type="caution">
    <text evidence="1">The sequence shown here is derived from an EMBL/GenBank/DDBJ whole genome shotgun (WGS) entry which is preliminary data.</text>
</comment>
<accession>A0ABP8EWR2</accession>